<reference evidence="1" key="1">
    <citation type="submission" date="2021-01" db="EMBL/GenBank/DDBJ databases">
        <authorList>
            <person name="Corre E."/>
            <person name="Pelletier E."/>
            <person name="Niang G."/>
            <person name="Scheremetjew M."/>
            <person name="Finn R."/>
            <person name="Kale V."/>
            <person name="Holt S."/>
            <person name="Cochrane G."/>
            <person name="Meng A."/>
            <person name="Brown T."/>
            <person name="Cohen L."/>
        </authorList>
    </citation>
    <scope>NUCLEOTIDE SEQUENCE</scope>
    <source>
        <strain evidence="1">CCAP1064/1</strain>
    </source>
</reference>
<evidence type="ECO:0000313" key="1">
    <source>
        <dbReference type="EMBL" id="CAD8423190.1"/>
    </source>
</evidence>
<dbReference type="EMBL" id="HBEL01041541">
    <property type="protein sequence ID" value="CAD8423191.1"/>
    <property type="molecule type" value="Transcribed_RNA"/>
</dbReference>
<sequence>MKSALMFNESGDGVDSVNFRLTVVEPDSDTYRADLDQVSLELEVYNPHAPTSAPIGITYVPVGSPNSTATVQVYLASAQDTSTYVTGNNMRTSGLRWYPTLTVTIATIPAGNEDGFKMAAQFLYAGRRPTYKCTIKGTSCILKGGALSTEENGGDNVIKAEILTILPPTALADDAEYIEALDSAPKDIWITSPISPTATPTPLPF</sequence>
<organism evidence="1">
    <name type="scientific">Proboscia inermis</name>
    <dbReference type="NCBI Taxonomy" id="420281"/>
    <lineage>
        <taxon>Eukaryota</taxon>
        <taxon>Sar</taxon>
        <taxon>Stramenopiles</taxon>
        <taxon>Ochrophyta</taxon>
        <taxon>Bacillariophyta</taxon>
        <taxon>Coscinodiscophyceae</taxon>
        <taxon>Rhizosoleniophycidae</taxon>
        <taxon>Rhizosoleniales</taxon>
        <taxon>Rhizosoleniaceae</taxon>
        <taxon>Proboscia</taxon>
    </lineage>
</organism>
<accession>A0A6T8NJ80</accession>
<dbReference type="EMBL" id="HBEL01041540">
    <property type="protein sequence ID" value="CAD8423190.1"/>
    <property type="molecule type" value="Transcribed_RNA"/>
</dbReference>
<name>A0A6T8NJ80_9STRA</name>
<proteinExistence type="predicted"/>
<protein>
    <submittedName>
        <fullName evidence="1">Uncharacterized protein</fullName>
    </submittedName>
</protein>
<evidence type="ECO:0000313" key="2">
    <source>
        <dbReference type="EMBL" id="CAD8423191.1"/>
    </source>
</evidence>
<gene>
    <name evidence="1" type="ORF">PINE0816_LOCUS19348</name>
    <name evidence="2" type="ORF">PINE0816_LOCUS19349</name>
</gene>
<dbReference type="AlphaFoldDB" id="A0A6T8NJ80"/>